<dbReference type="Proteomes" id="UP001275436">
    <property type="component" value="Unassembled WGS sequence"/>
</dbReference>
<dbReference type="EMBL" id="BSKO01000001">
    <property type="protein sequence ID" value="GLO64490.1"/>
    <property type="molecule type" value="Genomic_DNA"/>
</dbReference>
<proteinExistence type="predicted"/>
<organism evidence="1 2">
    <name type="scientific">Oceanobacillus kimchii</name>
    <dbReference type="NCBI Taxonomy" id="746691"/>
    <lineage>
        <taxon>Bacteria</taxon>
        <taxon>Bacillati</taxon>
        <taxon>Bacillota</taxon>
        <taxon>Bacilli</taxon>
        <taxon>Bacillales</taxon>
        <taxon>Bacillaceae</taxon>
        <taxon>Oceanobacillus</taxon>
    </lineage>
</organism>
<comment type="caution">
    <text evidence="1">The sequence shown here is derived from an EMBL/GenBank/DDBJ whole genome shotgun (WGS) entry which is preliminary data.</text>
</comment>
<evidence type="ECO:0000313" key="1">
    <source>
        <dbReference type="EMBL" id="GLO64490.1"/>
    </source>
</evidence>
<keyword evidence="2" id="KW-1185">Reference proteome</keyword>
<name>A0ABQ5TDU8_9BACI</name>
<sequence length="92" mass="11004">MEQKRFRDYLYKSFYQIKHYGKDDISVISNIVNALYKCAVVSNQSIQKELWDFNNYILEEVDIQSLPSMDYDYLKAIMVKFANTTDEKLNWA</sequence>
<accession>A0ABQ5TDU8</accession>
<reference evidence="1 2" key="1">
    <citation type="submission" date="2023-02" db="EMBL/GenBank/DDBJ databases">
        <title>Oceanobacillus kimchii IFOP_LL358 isolated form Alexandrium catenella lab strain.</title>
        <authorList>
            <person name="Gajardo G."/>
            <person name="Ueki S."/>
            <person name="Maruyama F."/>
        </authorList>
    </citation>
    <scope>NUCLEOTIDE SEQUENCE [LARGE SCALE GENOMIC DNA]</scope>
    <source>
        <strain evidence="1 2">IFOP_LL358</strain>
    </source>
</reference>
<gene>
    <name evidence="1" type="ORF">MACH08_02740</name>
</gene>
<protein>
    <submittedName>
        <fullName evidence="1">Uncharacterized protein</fullName>
    </submittedName>
</protein>
<dbReference type="RefSeq" id="WP_317957594.1">
    <property type="nucleotide sequence ID" value="NZ_BSKO01000001.1"/>
</dbReference>
<evidence type="ECO:0000313" key="2">
    <source>
        <dbReference type="Proteomes" id="UP001275436"/>
    </source>
</evidence>